<dbReference type="OrthoDB" id="2964870at2759"/>
<evidence type="ECO:0000313" key="1">
    <source>
        <dbReference type="EMBL" id="KIJ95477.1"/>
    </source>
</evidence>
<dbReference type="Proteomes" id="UP000054477">
    <property type="component" value="Unassembled WGS sequence"/>
</dbReference>
<dbReference type="AlphaFoldDB" id="A0A0C9XH89"/>
<proteinExistence type="predicted"/>
<protein>
    <submittedName>
        <fullName evidence="1">Uncharacterized protein</fullName>
    </submittedName>
</protein>
<keyword evidence="2" id="KW-1185">Reference proteome</keyword>
<evidence type="ECO:0000313" key="2">
    <source>
        <dbReference type="Proteomes" id="UP000054477"/>
    </source>
</evidence>
<reference evidence="1 2" key="1">
    <citation type="submission" date="2014-04" db="EMBL/GenBank/DDBJ databases">
        <authorList>
            <consortium name="DOE Joint Genome Institute"/>
            <person name="Kuo A."/>
            <person name="Kohler A."/>
            <person name="Nagy L.G."/>
            <person name="Floudas D."/>
            <person name="Copeland A."/>
            <person name="Barry K.W."/>
            <person name="Cichocki N."/>
            <person name="Veneault-Fourrey C."/>
            <person name="LaButti K."/>
            <person name="Lindquist E.A."/>
            <person name="Lipzen A."/>
            <person name="Lundell T."/>
            <person name="Morin E."/>
            <person name="Murat C."/>
            <person name="Sun H."/>
            <person name="Tunlid A."/>
            <person name="Henrissat B."/>
            <person name="Grigoriev I.V."/>
            <person name="Hibbett D.S."/>
            <person name="Martin F."/>
            <person name="Nordberg H.P."/>
            <person name="Cantor M.N."/>
            <person name="Hua S.X."/>
        </authorList>
    </citation>
    <scope>NUCLEOTIDE SEQUENCE [LARGE SCALE GENOMIC DNA]</scope>
    <source>
        <strain evidence="1 2">LaAM-08-1</strain>
    </source>
</reference>
<accession>A0A0C9XH89</accession>
<dbReference type="EMBL" id="KN838754">
    <property type="protein sequence ID" value="KIJ95477.1"/>
    <property type="molecule type" value="Genomic_DNA"/>
</dbReference>
<dbReference type="HOGENOM" id="CLU_073638_0_0_1"/>
<sequence>MTDQFPSLIKAAAETFTNEATAFAQIRVENSVFKARLQATEIMQQFVGDVIFGQDPKGILFYRNVFDFEVSQVEFTYTKYPGPGSLVAIKIDFRDKGTTTGFATYIARVDTSKYFIPLNPSAGGVGRWTRFKAATAQVDVVRQQDSSRVYLQSPPIWKEVYFETSKNSSLKSSGILIFPDITKLTDKPLAPEGDDRPLLADYAPDRIVFSLKQRVPTEKPKEFALFLPVDPLKDLGTVGVAQPATYWRPFEPDHRSFAAASAEEAEDE</sequence>
<organism evidence="1 2">
    <name type="scientific">Laccaria amethystina LaAM-08-1</name>
    <dbReference type="NCBI Taxonomy" id="1095629"/>
    <lineage>
        <taxon>Eukaryota</taxon>
        <taxon>Fungi</taxon>
        <taxon>Dikarya</taxon>
        <taxon>Basidiomycota</taxon>
        <taxon>Agaricomycotina</taxon>
        <taxon>Agaricomycetes</taxon>
        <taxon>Agaricomycetidae</taxon>
        <taxon>Agaricales</taxon>
        <taxon>Agaricineae</taxon>
        <taxon>Hydnangiaceae</taxon>
        <taxon>Laccaria</taxon>
    </lineage>
</organism>
<reference evidence="2" key="2">
    <citation type="submission" date="2015-01" db="EMBL/GenBank/DDBJ databases">
        <title>Evolutionary Origins and Diversification of the Mycorrhizal Mutualists.</title>
        <authorList>
            <consortium name="DOE Joint Genome Institute"/>
            <consortium name="Mycorrhizal Genomics Consortium"/>
            <person name="Kohler A."/>
            <person name="Kuo A."/>
            <person name="Nagy L.G."/>
            <person name="Floudas D."/>
            <person name="Copeland A."/>
            <person name="Barry K.W."/>
            <person name="Cichocki N."/>
            <person name="Veneault-Fourrey C."/>
            <person name="LaButti K."/>
            <person name="Lindquist E.A."/>
            <person name="Lipzen A."/>
            <person name="Lundell T."/>
            <person name="Morin E."/>
            <person name="Murat C."/>
            <person name="Riley R."/>
            <person name="Ohm R."/>
            <person name="Sun H."/>
            <person name="Tunlid A."/>
            <person name="Henrissat B."/>
            <person name="Grigoriev I.V."/>
            <person name="Hibbett D.S."/>
            <person name="Martin F."/>
        </authorList>
    </citation>
    <scope>NUCLEOTIDE SEQUENCE [LARGE SCALE GENOMIC DNA]</scope>
    <source>
        <strain evidence="2">LaAM-08-1</strain>
    </source>
</reference>
<name>A0A0C9XH89_9AGAR</name>
<gene>
    <name evidence="1" type="ORF">K443DRAFT_11346</name>
</gene>